<feature type="transmembrane region" description="Helical" evidence="6">
    <location>
        <begin position="92"/>
        <end position="113"/>
    </location>
</feature>
<dbReference type="Pfam" id="PF00528">
    <property type="entry name" value="BPD_transp_1"/>
    <property type="match status" value="1"/>
</dbReference>
<evidence type="ECO:0000256" key="5">
    <source>
        <dbReference type="ARBA" id="ARBA00023136"/>
    </source>
</evidence>
<dbReference type="RefSeq" id="WP_344790273.1">
    <property type="nucleotide sequence ID" value="NZ_BAABBV010000001.1"/>
</dbReference>
<evidence type="ECO:0000256" key="6">
    <source>
        <dbReference type="RuleBase" id="RU363032"/>
    </source>
</evidence>
<dbReference type="SUPFAM" id="SSF161098">
    <property type="entry name" value="MetI-like"/>
    <property type="match status" value="1"/>
</dbReference>
<evidence type="ECO:0000256" key="4">
    <source>
        <dbReference type="ARBA" id="ARBA00022989"/>
    </source>
</evidence>
<comment type="caution">
    <text evidence="8">The sequence shown here is derived from an EMBL/GenBank/DDBJ whole genome shotgun (WGS) entry which is preliminary data.</text>
</comment>
<evidence type="ECO:0000256" key="3">
    <source>
        <dbReference type="ARBA" id="ARBA00022692"/>
    </source>
</evidence>
<keyword evidence="4 6" id="KW-1133">Transmembrane helix</keyword>
<name>A0ABP7ZIK5_9MICO</name>
<reference evidence="8" key="1">
    <citation type="journal article" date="2014" name="Int. J. Syst. Evol. Microbiol.">
        <title>Complete genome of a new Firmicutes species belonging to the dominant human colonic microbiota ('Ruminococcus bicirculans') reveals two chromosomes and a selective capacity to utilize plant glucans.</title>
        <authorList>
            <consortium name="NISC Comparative Sequencing Program"/>
            <person name="Wegmann U."/>
            <person name="Louis P."/>
            <person name="Goesmann A."/>
            <person name="Henrissat B."/>
            <person name="Duncan S.H."/>
            <person name="Flint H.J."/>
        </authorList>
    </citation>
    <scope>NUCLEOTIDE SEQUENCE</scope>
    <source>
        <strain evidence="8">JCM 17590</strain>
    </source>
</reference>
<dbReference type="InterPro" id="IPR051204">
    <property type="entry name" value="ABC_transp_perm/SBD"/>
</dbReference>
<dbReference type="CDD" id="cd06261">
    <property type="entry name" value="TM_PBP2"/>
    <property type="match status" value="1"/>
</dbReference>
<dbReference type="PROSITE" id="PS50928">
    <property type="entry name" value="ABC_TM1"/>
    <property type="match status" value="1"/>
</dbReference>
<dbReference type="Proteomes" id="UP001415169">
    <property type="component" value="Unassembled WGS sequence"/>
</dbReference>
<dbReference type="InterPro" id="IPR035906">
    <property type="entry name" value="MetI-like_sf"/>
</dbReference>
<dbReference type="Gene3D" id="1.10.3720.10">
    <property type="entry name" value="MetI-like"/>
    <property type="match status" value="1"/>
</dbReference>
<evidence type="ECO:0000259" key="7">
    <source>
        <dbReference type="PROSITE" id="PS50928"/>
    </source>
</evidence>
<dbReference type="EMBL" id="BAABBV010000001">
    <property type="protein sequence ID" value="GAA4156220.1"/>
    <property type="molecule type" value="Genomic_DNA"/>
</dbReference>
<proteinExistence type="inferred from homology"/>
<comment type="subcellular location">
    <subcellularLocation>
        <location evidence="6">Cell membrane</location>
        <topology evidence="6">Multi-pass membrane protein</topology>
    </subcellularLocation>
    <subcellularLocation>
        <location evidence="1">Membrane</location>
        <topology evidence="1">Multi-pass membrane protein</topology>
    </subcellularLocation>
</comment>
<gene>
    <name evidence="8" type="ORF">GCM10022286_06250</name>
</gene>
<accession>A0ABP7ZIK5</accession>
<feature type="domain" description="ABC transmembrane type-1" evidence="7">
    <location>
        <begin position="15"/>
        <end position="208"/>
    </location>
</feature>
<protein>
    <submittedName>
        <fullName evidence="8">ABC transporter permease subunit</fullName>
    </submittedName>
</protein>
<comment type="similarity">
    <text evidence="6">Belongs to the binding-protein-dependent transport system permease family.</text>
</comment>
<evidence type="ECO:0000256" key="2">
    <source>
        <dbReference type="ARBA" id="ARBA00022448"/>
    </source>
</evidence>
<dbReference type="PANTHER" id="PTHR30177">
    <property type="entry name" value="GLYCINE BETAINE/L-PROLINE TRANSPORT SYSTEM PERMEASE PROTEIN PROW"/>
    <property type="match status" value="1"/>
</dbReference>
<keyword evidence="2 6" id="KW-0813">Transport</keyword>
<keyword evidence="5 6" id="KW-0472">Membrane</keyword>
<organism evidence="8 9">
    <name type="scientific">Gryllotalpicola daejeonensis</name>
    <dbReference type="NCBI Taxonomy" id="993087"/>
    <lineage>
        <taxon>Bacteria</taxon>
        <taxon>Bacillati</taxon>
        <taxon>Actinomycetota</taxon>
        <taxon>Actinomycetes</taxon>
        <taxon>Micrococcales</taxon>
        <taxon>Microbacteriaceae</taxon>
        <taxon>Gryllotalpicola</taxon>
    </lineage>
</organism>
<dbReference type="InterPro" id="IPR000515">
    <property type="entry name" value="MetI-like"/>
</dbReference>
<evidence type="ECO:0000256" key="1">
    <source>
        <dbReference type="ARBA" id="ARBA00004141"/>
    </source>
</evidence>
<reference evidence="8" key="2">
    <citation type="submission" date="2023-12" db="EMBL/GenBank/DDBJ databases">
        <authorList>
            <person name="Sun Q."/>
            <person name="Inoue M."/>
        </authorList>
    </citation>
    <scope>NUCLEOTIDE SEQUENCE</scope>
    <source>
        <strain evidence="8">JCM 17590</strain>
    </source>
</reference>
<feature type="transmembrane region" description="Helical" evidence="6">
    <location>
        <begin position="187"/>
        <end position="212"/>
    </location>
</feature>
<keyword evidence="3 6" id="KW-0812">Transmembrane</keyword>
<keyword evidence="9" id="KW-1185">Reference proteome</keyword>
<evidence type="ECO:0000313" key="9">
    <source>
        <dbReference type="Proteomes" id="UP001415169"/>
    </source>
</evidence>
<dbReference type="PANTHER" id="PTHR30177:SF4">
    <property type="entry name" value="OSMOPROTECTANT IMPORT PERMEASE PROTEIN OSMW"/>
    <property type="match status" value="1"/>
</dbReference>
<feature type="transmembrane region" description="Helical" evidence="6">
    <location>
        <begin position="20"/>
        <end position="44"/>
    </location>
</feature>
<feature type="transmembrane region" description="Helical" evidence="6">
    <location>
        <begin position="56"/>
        <end position="80"/>
    </location>
</feature>
<sequence length="234" mass="25103">MNWVVTNWSQVSEYGLAHIWLSIPPIVIGFAISVPLGWVANRFAFSPGVLRAIRPVLLTVAGILYAVPSLPLFALLPSLIGTRILDPLNVEIALTLYAVALMVRTTADGLAAVSSDVKLSASAMGYGTARRFFGVELPLAGPVLLAGLRVVSVSTVSLVTIGSVIGVNSLGFFFIDGYQRAYLTEVWVGIIGTVIIALVFDVLLVLLGRWLMPWTRRQRISRDARLAAAEAVSA</sequence>
<feature type="transmembrane region" description="Helical" evidence="6">
    <location>
        <begin position="150"/>
        <end position="175"/>
    </location>
</feature>
<evidence type="ECO:0000313" key="8">
    <source>
        <dbReference type="EMBL" id="GAA4156220.1"/>
    </source>
</evidence>